<name>A0ABP6NG42_9ACTN</name>
<feature type="domain" description="Methyltransferase type 12" evidence="2">
    <location>
        <begin position="196"/>
        <end position="292"/>
    </location>
</feature>
<dbReference type="EMBL" id="BAAAUT010000035">
    <property type="protein sequence ID" value="GAA3147332.1"/>
    <property type="molecule type" value="Genomic_DNA"/>
</dbReference>
<evidence type="ECO:0000313" key="4">
    <source>
        <dbReference type="Proteomes" id="UP001500320"/>
    </source>
</evidence>
<organism evidence="3 4">
    <name type="scientific">Planomonospora alba</name>
    <dbReference type="NCBI Taxonomy" id="161354"/>
    <lineage>
        <taxon>Bacteria</taxon>
        <taxon>Bacillati</taxon>
        <taxon>Actinomycetota</taxon>
        <taxon>Actinomycetes</taxon>
        <taxon>Streptosporangiales</taxon>
        <taxon>Streptosporangiaceae</taxon>
        <taxon>Planomonospora</taxon>
    </lineage>
</organism>
<gene>
    <name evidence="3" type="ORF">GCM10010466_42910</name>
</gene>
<evidence type="ECO:0000313" key="3">
    <source>
        <dbReference type="EMBL" id="GAA3147332.1"/>
    </source>
</evidence>
<sequence length="380" mass="40745">MPADLPSRAHAAGMAAITGFDPSVAATAVEDLDRLVLLGIAAELHRATRLGAPGAHPPDPVADDLETAARHRWIVGHWLAALHGAGLVRRDEEGRYHGLHRPSRAELAAARIRMENAGAALGYPGELADMLLRSLRLIPELLRDEVGVQALLYPDGEPATAEAVYRDNMISRYLNLAAAEAVRDLAGRSPRPLRALELGAGIGATTADLLPALAGRPVESYLFTDLSPFFIDVARRRFDAPFLRYGLLDITGELPGRPGGLDLVVAATMAHNAPHAGRLLDQVARLLAPGGRMLLIETVEEHAQSLTTMPPALSPHEGSGPPPRYDERAGTTRTYLTRAEWLGWFARAGLRVEADLPPDGDPLTALSQRLFVATAPMEPS</sequence>
<dbReference type="Pfam" id="PF08242">
    <property type="entry name" value="Methyltransf_12"/>
    <property type="match status" value="1"/>
</dbReference>
<evidence type="ECO:0000259" key="2">
    <source>
        <dbReference type="Pfam" id="PF08242"/>
    </source>
</evidence>
<feature type="region of interest" description="Disordered" evidence="1">
    <location>
        <begin position="308"/>
        <end position="328"/>
    </location>
</feature>
<reference evidence="4" key="1">
    <citation type="journal article" date="2019" name="Int. J. Syst. Evol. Microbiol.">
        <title>The Global Catalogue of Microorganisms (GCM) 10K type strain sequencing project: providing services to taxonomists for standard genome sequencing and annotation.</title>
        <authorList>
            <consortium name="The Broad Institute Genomics Platform"/>
            <consortium name="The Broad Institute Genome Sequencing Center for Infectious Disease"/>
            <person name="Wu L."/>
            <person name="Ma J."/>
        </authorList>
    </citation>
    <scope>NUCLEOTIDE SEQUENCE [LARGE SCALE GENOMIC DNA]</scope>
    <source>
        <strain evidence="4">JCM 9373</strain>
    </source>
</reference>
<accession>A0ABP6NG42</accession>
<dbReference type="Proteomes" id="UP001500320">
    <property type="component" value="Unassembled WGS sequence"/>
</dbReference>
<dbReference type="InterPro" id="IPR013217">
    <property type="entry name" value="Methyltransf_12"/>
</dbReference>
<proteinExistence type="predicted"/>
<dbReference type="PANTHER" id="PTHR42912">
    <property type="entry name" value="METHYLTRANSFERASE"/>
    <property type="match status" value="1"/>
</dbReference>
<keyword evidence="4" id="KW-1185">Reference proteome</keyword>
<dbReference type="InterPro" id="IPR029063">
    <property type="entry name" value="SAM-dependent_MTases_sf"/>
</dbReference>
<dbReference type="PANTHER" id="PTHR42912:SF93">
    <property type="entry name" value="N6-ADENOSINE-METHYLTRANSFERASE TMT1A"/>
    <property type="match status" value="1"/>
</dbReference>
<dbReference type="CDD" id="cd02440">
    <property type="entry name" value="AdoMet_MTases"/>
    <property type="match status" value="1"/>
</dbReference>
<protein>
    <recommendedName>
        <fullName evidence="2">Methyltransferase type 12 domain-containing protein</fullName>
    </recommendedName>
</protein>
<dbReference type="Gene3D" id="3.40.50.150">
    <property type="entry name" value="Vaccinia Virus protein VP39"/>
    <property type="match status" value="1"/>
</dbReference>
<dbReference type="SUPFAM" id="SSF53335">
    <property type="entry name" value="S-adenosyl-L-methionine-dependent methyltransferases"/>
    <property type="match status" value="1"/>
</dbReference>
<comment type="caution">
    <text evidence="3">The sequence shown here is derived from an EMBL/GenBank/DDBJ whole genome shotgun (WGS) entry which is preliminary data.</text>
</comment>
<dbReference type="InterPro" id="IPR050508">
    <property type="entry name" value="Methyltransf_Superfamily"/>
</dbReference>
<dbReference type="RefSeq" id="WP_344862249.1">
    <property type="nucleotide sequence ID" value="NZ_BAAAUT010000035.1"/>
</dbReference>
<evidence type="ECO:0000256" key="1">
    <source>
        <dbReference type="SAM" id="MobiDB-lite"/>
    </source>
</evidence>